<feature type="modified residue" description="4-aspartylphosphate" evidence="2">
    <location>
        <position position="60"/>
    </location>
</feature>
<organism evidence="4 5">
    <name type="scientific">Stenomitos frigidus AS-A4</name>
    <dbReference type="NCBI Taxonomy" id="2933935"/>
    <lineage>
        <taxon>Bacteria</taxon>
        <taxon>Bacillati</taxon>
        <taxon>Cyanobacteriota</taxon>
        <taxon>Cyanophyceae</taxon>
        <taxon>Leptolyngbyales</taxon>
        <taxon>Leptolyngbyaceae</taxon>
        <taxon>Stenomitos</taxon>
    </lineage>
</organism>
<evidence type="ECO:0000256" key="1">
    <source>
        <dbReference type="ARBA" id="ARBA00022553"/>
    </source>
</evidence>
<dbReference type="InterPro" id="IPR011006">
    <property type="entry name" value="CheY-like_superfamily"/>
</dbReference>
<reference evidence="4 5" key="1">
    <citation type="submission" date="2022-04" db="EMBL/GenBank/DDBJ databases">
        <title>Positive selection, recombination, and allopatry shape intraspecific diversity of widespread and dominant cyanobacteria.</title>
        <authorList>
            <person name="Wei J."/>
            <person name="Shu W."/>
            <person name="Hu C."/>
        </authorList>
    </citation>
    <scope>NUCLEOTIDE SEQUENCE [LARGE SCALE GENOMIC DNA]</scope>
    <source>
        <strain evidence="4 5">AS-A4</strain>
    </source>
</reference>
<dbReference type="PROSITE" id="PS50110">
    <property type="entry name" value="RESPONSE_REGULATORY"/>
    <property type="match status" value="1"/>
</dbReference>
<dbReference type="SMART" id="SM00448">
    <property type="entry name" value="REC"/>
    <property type="match status" value="1"/>
</dbReference>
<dbReference type="Gene3D" id="3.40.50.2300">
    <property type="match status" value="1"/>
</dbReference>
<dbReference type="Pfam" id="PF00072">
    <property type="entry name" value="Response_reg"/>
    <property type="match status" value="1"/>
</dbReference>
<dbReference type="PANTHER" id="PTHR44591:SF3">
    <property type="entry name" value="RESPONSE REGULATORY DOMAIN-CONTAINING PROTEIN"/>
    <property type="match status" value="1"/>
</dbReference>
<name>A0ABV0KTJ1_9CYAN</name>
<gene>
    <name evidence="4" type="ORF">NDI38_29710</name>
</gene>
<evidence type="ECO:0000256" key="2">
    <source>
        <dbReference type="PROSITE-ProRule" id="PRU00169"/>
    </source>
</evidence>
<dbReference type="InterPro" id="IPR001789">
    <property type="entry name" value="Sig_transdc_resp-reg_receiver"/>
</dbReference>
<dbReference type="InterPro" id="IPR050595">
    <property type="entry name" value="Bact_response_regulator"/>
</dbReference>
<comment type="caution">
    <text evidence="4">The sequence shown here is derived from an EMBL/GenBank/DDBJ whole genome shotgun (WGS) entry which is preliminary data.</text>
</comment>
<sequence length="148" mass="15298">MAPSHHLQGVPILVLDDDPDSLALLTFALRLEGAVVSATNSVAAAQTSFLAQPPQLVVSDLALPGTTGYDFIAWLRALSPVAGGRVPVLALTAMASAADRQQALEAGFSEHLTKPVDLALLLAVLKQLLQSAQPSQGLEAPEDSTAVP</sequence>
<evidence type="ECO:0000259" key="3">
    <source>
        <dbReference type="PROSITE" id="PS50110"/>
    </source>
</evidence>
<keyword evidence="5" id="KW-1185">Reference proteome</keyword>
<feature type="domain" description="Response regulatory" evidence="3">
    <location>
        <begin position="11"/>
        <end position="129"/>
    </location>
</feature>
<evidence type="ECO:0000313" key="4">
    <source>
        <dbReference type="EMBL" id="MEP1062555.1"/>
    </source>
</evidence>
<dbReference type="Proteomes" id="UP001476950">
    <property type="component" value="Unassembled WGS sequence"/>
</dbReference>
<proteinExistence type="predicted"/>
<keyword evidence="1 2" id="KW-0597">Phosphoprotein</keyword>
<dbReference type="PANTHER" id="PTHR44591">
    <property type="entry name" value="STRESS RESPONSE REGULATOR PROTEIN 1"/>
    <property type="match status" value="1"/>
</dbReference>
<accession>A0ABV0KTJ1</accession>
<protein>
    <submittedName>
        <fullName evidence="4">Response regulator</fullName>
    </submittedName>
</protein>
<evidence type="ECO:0000313" key="5">
    <source>
        <dbReference type="Proteomes" id="UP001476950"/>
    </source>
</evidence>
<dbReference type="EMBL" id="JAMPLM010000072">
    <property type="protein sequence ID" value="MEP1062555.1"/>
    <property type="molecule type" value="Genomic_DNA"/>
</dbReference>
<dbReference type="SUPFAM" id="SSF52172">
    <property type="entry name" value="CheY-like"/>
    <property type="match status" value="1"/>
</dbReference>